<dbReference type="HOGENOM" id="CLU_000445_89_2_9"/>
<dbReference type="Pfam" id="PF00512">
    <property type="entry name" value="HisKA"/>
    <property type="match status" value="1"/>
</dbReference>
<keyword evidence="9" id="KW-0812">Transmembrane</keyword>
<dbReference type="InterPro" id="IPR036890">
    <property type="entry name" value="HATPase_C_sf"/>
</dbReference>
<evidence type="ECO:0000256" key="3">
    <source>
        <dbReference type="ARBA" id="ARBA00012438"/>
    </source>
</evidence>
<comment type="subcellular location">
    <subcellularLocation>
        <location evidence="2">Membrane</location>
    </subcellularLocation>
</comment>
<dbReference type="GO" id="GO:0016036">
    <property type="term" value="P:cellular response to phosphate starvation"/>
    <property type="evidence" value="ECO:0007669"/>
    <property type="project" value="TreeGrafter"/>
</dbReference>
<protein>
    <recommendedName>
        <fullName evidence="3">histidine kinase</fullName>
        <ecNumber evidence="3">2.7.13.3</ecNumber>
    </recommendedName>
</protein>
<dbReference type="AlphaFoldDB" id="E6UAF8"/>
<dbReference type="PANTHER" id="PTHR45453:SF1">
    <property type="entry name" value="PHOSPHATE REGULON SENSOR PROTEIN PHOR"/>
    <property type="match status" value="1"/>
</dbReference>
<evidence type="ECO:0000256" key="1">
    <source>
        <dbReference type="ARBA" id="ARBA00000085"/>
    </source>
</evidence>
<dbReference type="RefSeq" id="WP_013498544.1">
    <property type="nucleotide sequence ID" value="NC_014833.1"/>
</dbReference>
<name>E6UAF8_RUMA7</name>
<dbReference type="EMBL" id="CP002403">
    <property type="protein sequence ID" value="ADU22380.1"/>
    <property type="molecule type" value="Genomic_DNA"/>
</dbReference>
<feature type="transmembrane region" description="Helical" evidence="9">
    <location>
        <begin position="151"/>
        <end position="172"/>
    </location>
</feature>
<dbReference type="Pfam" id="PF16736">
    <property type="entry name" value="sCache_like"/>
    <property type="match status" value="1"/>
</dbReference>
<evidence type="ECO:0000256" key="5">
    <source>
        <dbReference type="ARBA" id="ARBA00022679"/>
    </source>
</evidence>
<dbReference type="PRINTS" id="PR00344">
    <property type="entry name" value="BCTRLSENSOR"/>
</dbReference>
<dbReference type="SMART" id="SM00387">
    <property type="entry name" value="HATPase_c"/>
    <property type="match status" value="1"/>
</dbReference>
<dbReference type="STRING" id="697329.Rumal_1882"/>
<dbReference type="OrthoDB" id="9813151at2"/>
<dbReference type="InterPro" id="IPR003594">
    <property type="entry name" value="HATPase_dom"/>
</dbReference>
<gene>
    <name evidence="11" type="ordered locus">Rumal_1882</name>
</gene>
<feature type="domain" description="Histidine kinase" evidence="10">
    <location>
        <begin position="226"/>
        <end position="434"/>
    </location>
</feature>
<dbReference type="PANTHER" id="PTHR45453">
    <property type="entry name" value="PHOSPHATE REGULON SENSOR PROTEIN PHOR"/>
    <property type="match status" value="1"/>
</dbReference>
<keyword evidence="6 11" id="KW-0418">Kinase</keyword>
<evidence type="ECO:0000256" key="7">
    <source>
        <dbReference type="ARBA" id="ARBA00023012"/>
    </source>
</evidence>
<dbReference type="InterPro" id="IPR004358">
    <property type="entry name" value="Sig_transdc_His_kin-like_C"/>
</dbReference>
<feature type="transmembrane region" description="Helical" evidence="9">
    <location>
        <begin position="9"/>
        <end position="31"/>
    </location>
</feature>
<keyword evidence="4" id="KW-0597">Phosphoprotein</keyword>
<comment type="catalytic activity">
    <reaction evidence="1">
        <text>ATP + protein L-histidine = ADP + protein N-phospho-L-histidine.</text>
        <dbReference type="EC" id="2.7.13.3"/>
    </reaction>
</comment>
<dbReference type="SUPFAM" id="SSF55874">
    <property type="entry name" value="ATPase domain of HSP90 chaperone/DNA topoisomerase II/histidine kinase"/>
    <property type="match status" value="1"/>
</dbReference>
<dbReference type="CDD" id="cd00082">
    <property type="entry name" value="HisKA"/>
    <property type="match status" value="1"/>
</dbReference>
<dbReference type="eggNOG" id="COG5002">
    <property type="taxonomic scope" value="Bacteria"/>
</dbReference>
<evidence type="ECO:0000256" key="9">
    <source>
        <dbReference type="SAM" id="Phobius"/>
    </source>
</evidence>
<sequence length="434" mass="48682">MERKIVLSLFYMGIITAITGIVITTVSYYGFFRREVEENLVHECRLVAESYEDLSSADELEKFSDEDFRITLIDKDGNVLYESDADHLTMTNHLDRPEIRSAAETGTGSDTRLSDTLGTEDHYYAVRLDDNSILRVSIQTDSMIALFERSLLIILFIIVGIIIVSFIVSVKLTEKLIAPLKKIPEMLKKDLPVTDADMYPEVIPLVEEIRSVRNAQSEMRQEFTANVSHELKTPLTSISGYAELIETGMAKGDDSIKFAGKIKKESARMLTLIGDILRLSELDIISDTPLDDDVDLKALSEDCIERLLNQAENRGIRINIKGEGTVVKGSRTEITELIYNLVDNAIKYNRENGNIDIFIVDKRLTVSDTGIGIPQESIPRIFERFYRIDKSRSRAKGGTGLGLSIVRHIAEHHKADIDVKSTVGVGTSITVTFR</sequence>
<evidence type="ECO:0000259" key="10">
    <source>
        <dbReference type="PROSITE" id="PS50109"/>
    </source>
</evidence>
<keyword evidence="5" id="KW-0808">Transferase</keyword>
<dbReference type="FunFam" id="3.30.565.10:FF:000006">
    <property type="entry name" value="Sensor histidine kinase WalK"/>
    <property type="match status" value="1"/>
</dbReference>
<dbReference type="GO" id="GO:0004721">
    <property type="term" value="F:phosphoprotein phosphatase activity"/>
    <property type="evidence" value="ECO:0007669"/>
    <property type="project" value="TreeGrafter"/>
</dbReference>
<organism evidence="11 12">
    <name type="scientific">Ruminococcus albus (strain ATCC 27210 / DSM 20455 / JCM 14654 / NCDO 2250 / 7)</name>
    <dbReference type="NCBI Taxonomy" id="697329"/>
    <lineage>
        <taxon>Bacteria</taxon>
        <taxon>Bacillati</taxon>
        <taxon>Bacillota</taxon>
        <taxon>Clostridia</taxon>
        <taxon>Eubacteriales</taxon>
        <taxon>Oscillospiraceae</taxon>
        <taxon>Ruminococcus</taxon>
    </lineage>
</organism>
<dbReference type="SUPFAM" id="SSF47384">
    <property type="entry name" value="Homodimeric domain of signal transducing histidine kinase"/>
    <property type="match status" value="1"/>
</dbReference>
<reference evidence="11 12" key="1">
    <citation type="journal article" date="2011" name="J. Bacteriol.">
        <title>Complete genome of the cellulolytic ruminal bacterium Ruminococcus albus 7.</title>
        <authorList>
            <person name="Suen G."/>
            <person name="Stevenson D.M."/>
            <person name="Bruce D.C."/>
            <person name="Chertkov O."/>
            <person name="Copeland A."/>
            <person name="Cheng J.F."/>
            <person name="Detter C."/>
            <person name="Detter J.C."/>
            <person name="Goodwin L.A."/>
            <person name="Han C.S."/>
            <person name="Hauser L.J."/>
            <person name="Ivanova N.N."/>
            <person name="Kyrpides N.C."/>
            <person name="Land M.L."/>
            <person name="Lapidus A."/>
            <person name="Lucas S."/>
            <person name="Ovchinnikova G."/>
            <person name="Pitluck S."/>
            <person name="Tapia R."/>
            <person name="Woyke T."/>
            <person name="Boyum J."/>
            <person name="Mead D."/>
            <person name="Weimer P.J."/>
        </authorList>
    </citation>
    <scope>NUCLEOTIDE SEQUENCE [LARGE SCALE GENOMIC DNA]</scope>
    <source>
        <strain evidence="12">ATCC 27210 / DSM 20455 / JCM 14654 / NCDO 2250 / 7</strain>
    </source>
</reference>
<evidence type="ECO:0000313" key="11">
    <source>
        <dbReference type="EMBL" id="ADU22380.1"/>
    </source>
</evidence>
<dbReference type="KEGG" id="ral:Rumal_1882"/>
<keyword evidence="9" id="KW-1133">Transmembrane helix</keyword>
<dbReference type="FunFam" id="1.10.287.130:FF:000001">
    <property type="entry name" value="Two-component sensor histidine kinase"/>
    <property type="match status" value="1"/>
</dbReference>
<dbReference type="PROSITE" id="PS50109">
    <property type="entry name" value="HIS_KIN"/>
    <property type="match status" value="1"/>
</dbReference>
<accession>E6UAF8</accession>
<evidence type="ECO:0000256" key="6">
    <source>
        <dbReference type="ARBA" id="ARBA00022777"/>
    </source>
</evidence>
<dbReference type="InterPro" id="IPR003661">
    <property type="entry name" value="HisK_dim/P_dom"/>
</dbReference>
<evidence type="ECO:0000256" key="8">
    <source>
        <dbReference type="ARBA" id="ARBA00023136"/>
    </source>
</evidence>
<dbReference type="InterPro" id="IPR005467">
    <property type="entry name" value="His_kinase_dom"/>
</dbReference>
<keyword evidence="8 9" id="KW-0472">Membrane</keyword>
<keyword evidence="7" id="KW-0902">Two-component regulatory system</keyword>
<dbReference type="SMART" id="SM00388">
    <property type="entry name" value="HisKA"/>
    <property type="match status" value="1"/>
</dbReference>
<dbReference type="Pfam" id="PF02518">
    <property type="entry name" value="HATPase_c"/>
    <property type="match status" value="1"/>
</dbReference>
<dbReference type="Proteomes" id="UP000006919">
    <property type="component" value="Chromosome"/>
</dbReference>
<proteinExistence type="predicted"/>
<dbReference type="InterPro" id="IPR036097">
    <property type="entry name" value="HisK_dim/P_sf"/>
</dbReference>
<dbReference type="Gene3D" id="3.30.565.10">
    <property type="entry name" value="Histidine kinase-like ATPase, C-terminal domain"/>
    <property type="match status" value="1"/>
</dbReference>
<dbReference type="CDD" id="cd00075">
    <property type="entry name" value="HATPase"/>
    <property type="match status" value="1"/>
</dbReference>
<dbReference type="GO" id="GO:0000155">
    <property type="term" value="F:phosphorelay sensor kinase activity"/>
    <property type="evidence" value="ECO:0007669"/>
    <property type="project" value="InterPro"/>
</dbReference>
<evidence type="ECO:0000256" key="2">
    <source>
        <dbReference type="ARBA" id="ARBA00004370"/>
    </source>
</evidence>
<evidence type="ECO:0000256" key="4">
    <source>
        <dbReference type="ARBA" id="ARBA00022553"/>
    </source>
</evidence>
<dbReference type="EC" id="2.7.13.3" evidence="3"/>
<dbReference type="Gene3D" id="1.10.287.130">
    <property type="match status" value="1"/>
</dbReference>
<evidence type="ECO:0000313" key="12">
    <source>
        <dbReference type="Proteomes" id="UP000006919"/>
    </source>
</evidence>
<dbReference type="InterPro" id="IPR050351">
    <property type="entry name" value="BphY/WalK/GraS-like"/>
</dbReference>
<dbReference type="InterPro" id="IPR031967">
    <property type="entry name" value="PhoR_single_Cache-like_dom"/>
</dbReference>
<dbReference type="GO" id="GO:0005886">
    <property type="term" value="C:plasma membrane"/>
    <property type="evidence" value="ECO:0007669"/>
    <property type="project" value="TreeGrafter"/>
</dbReference>